<sequence>MSKIVVKFGGTSVANIERILNAAKLIKSKVDDGHKVVVVVSAMSGVTNDLIKKSKEIDQNFDLEEYDALLSTGEQVTSTLFAGALKKLGLKSRSWLSWQIPIVTEGFHSNSRIVSIETTKLNNSLDHGEIPVVPGFQGVSKDFRLSTLGRGGSDASAVALAKCIGADYCEIYTDVDGVYTTNPAINPKAKKIEKISYEEMLEMASLGAKVMQSNSVQQGMMNDVEIHVRSTFTNNEGTSITSDDKISYDKVITGVAYSKDDAKITLIGVEDRPGIAASIFKPLYENNISVDMIVQNVSADNKKTDVTFTIKREDLDKSVNLIKNNSNLKFEKITFDDKVAKVSIVGAGM</sequence>
<evidence type="ECO:0000256" key="5">
    <source>
        <dbReference type="ARBA" id="ARBA00013059"/>
    </source>
</evidence>
<evidence type="ECO:0000256" key="7">
    <source>
        <dbReference type="ARBA" id="ARBA00022605"/>
    </source>
</evidence>
<feature type="binding site" evidence="14">
    <location>
        <begin position="209"/>
        <end position="210"/>
    </location>
    <ligand>
        <name>ATP</name>
        <dbReference type="ChEBI" id="CHEBI:30616"/>
    </ligand>
</feature>
<evidence type="ECO:0000256" key="4">
    <source>
        <dbReference type="ARBA" id="ARBA00010122"/>
    </source>
</evidence>
<evidence type="ECO:0000256" key="3">
    <source>
        <dbReference type="ARBA" id="ARBA00005139"/>
    </source>
</evidence>
<dbReference type="Gene3D" id="3.30.2130.10">
    <property type="entry name" value="VC0802-like"/>
    <property type="match status" value="1"/>
</dbReference>
<evidence type="ECO:0000256" key="15">
    <source>
        <dbReference type="RuleBase" id="RU003448"/>
    </source>
</evidence>
<comment type="pathway">
    <text evidence="1 16">Amino-acid biosynthesis; L-lysine biosynthesis via DAP pathway; (S)-tetrahydrodipicolinate from L-aspartate: step 1/4.</text>
</comment>
<dbReference type="PANTHER" id="PTHR21499:SF3">
    <property type="entry name" value="ASPARTOKINASE"/>
    <property type="match status" value="1"/>
</dbReference>
<feature type="domain" description="ACT" evidence="17">
    <location>
        <begin position="264"/>
        <end position="347"/>
    </location>
</feature>
<dbReference type="InterPro" id="IPR005260">
    <property type="entry name" value="Asp_kin_monofn"/>
</dbReference>
<dbReference type="InterPro" id="IPR036393">
    <property type="entry name" value="AceGlu_kinase-like_sf"/>
</dbReference>
<gene>
    <name evidence="18" type="ORF">EBX29_03975</name>
</gene>
<keyword evidence="8 15" id="KW-0808">Transferase</keyword>
<feature type="binding site" evidence="14">
    <location>
        <begin position="173"/>
        <end position="174"/>
    </location>
    <ligand>
        <name>ATP</name>
        <dbReference type="ChEBI" id="CHEBI:30616"/>
    </ligand>
</feature>
<accession>A0A966HQJ9</accession>
<comment type="caution">
    <text evidence="18">The sequence shown here is derived from an EMBL/GenBank/DDBJ whole genome shotgun (WGS) entry which is preliminary data.</text>
</comment>
<evidence type="ECO:0000259" key="17">
    <source>
        <dbReference type="PROSITE" id="PS51671"/>
    </source>
</evidence>
<evidence type="ECO:0000256" key="9">
    <source>
        <dbReference type="ARBA" id="ARBA00022741"/>
    </source>
</evidence>
<evidence type="ECO:0000256" key="8">
    <source>
        <dbReference type="ARBA" id="ARBA00022679"/>
    </source>
</evidence>
<proteinExistence type="inferred from homology"/>
<dbReference type="CDD" id="cd04261">
    <property type="entry name" value="AAK_AKii-LysC-BS"/>
    <property type="match status" value="1"/>
</dbReference>
<dbReference type="InterPro" id="IPR045865">
    <property type="entry name" value="ACT-like_dom_sf"/>
</dbReference>
<keyword evidence="9 14" id="KW-0547">Nucleotide-binding</keyword>
<dbReference type="InterPro" id="IPR001341">
    <property type="entry name" value="Asp_kinase"/>
</dbReference>
<dbReference type="InterPro" id="IPR001048">
    <property type="entry name" value="Asp/Glu/Uridylate_kinase"/>
</dbReference>
<dbReference type="PANTHER" id="PTHR21499">
    <property type="entry name" value="ASPARTATE KINASE"/>
    <property type="match status" value="1"/>
</dbReference>
<dbReference type="PROSITE" id="PS00324">
    <property type="entry name" value="ASPARTOKINASE"/>
    <property type="match status" value="1"/>
</dbReference>
<dbReference type="InterPro" id="IPR041740">
    <property type="entry name" value="AKii-LysC-BS"/>
</dbReference>
<feature type="binding site" evidence="14">
    <location>
        <position position="179"/>
    </location>
    <ligand>
        <name>ATP</name>
        <dbReference type="ChEBI" id="CHEBI:30616"/>
    </ligand>
</feature>
<dbReference type="Gene3D" id="3.40.1160.10">
    <property type="entry name" value="Acetylglutamate kinase-like"/>
    <property type="match status" value="1"/>
</dbReference>
<reference evidence="18" key="1">
    <citation type="submission" date="2018-10" db="EMBL/GenBank/DDBJ databases">
        <title>Iterative Subtractive Binning of Freshwater Chronoseries Metagenomes Recovers Nearly Complete Genomes from over Four Hundred Novel Species.</title>
        <authorList>
            <person name="Rodriguez-R L.M."/>
            <person name="Tsementzi D."/>
            <person name="Luo C."/>
            <person name="Konstantinidis K.T."/>
        </authorList>
    </citation>
    <scope>NUCLEOTIDE SEQUENCE</scope>
    <source>
        <strain evidence="18">WB8_1A_003</strain>
    </source>
</reference>
<comment type="pathway">
    <text evidence="3 16">Amino-acid biosynthesis; L-threonine biosynthesis; L-threonine from L-aspartate: step 1/5.</text>
</comment>
<dbReference type="GO" id="GO:0009090">
    <property type="term" value="P:homoserine biosynthetic process"/>
    <property type="evidence" value="ECO:0007669"/>
    <property type="project" value="TreeGrafter"/>
</dbReference>
<dbReference type="EC" id="2.7.2.4" evidence="5 15"/>
<dbReference type="InterPro" id="IPR054352">
    <property type="entry name" value="ACT_Aspartokinase"/>
</dbReference>
<dbReference type="AlphaFoldDB" id="A0A966HQJ9"/>
<dbReference type="Pfam" id="PF22468">
    <property type="entry name" value="ACT_9"/>
    <property type="match status" value="1"/>
</dbReference>
<comment type="catalytic activity">
    <reaction evidence="13 15">
        <text>L-aspartate + ATP = 4-phospho-L-aspartate + ADP</text>
        <dbReference type="Rhea" id="RHEA:23776"/>
        <dbReference type="ChEBI" id="CHEBI:29991"/>
        <dbReference type="ChEBI" id="CHEBI:30616"/>
        <dbReference type="ChEBI" id="CHEBI:57535"/>
        <dbReference type="ChEBI" id="CHEBI:456216"/>
        <dbReference type="EC" id="2.7.2.4"/>
    </reaction>
</comment>
<dbReference type="GO" id="GO:0009089">
    <property type="term" value="P:lysine biosynthetic process via diaminopimelate"/>
    <property type="evidence" value="ECO:0007669"/>
    <property type="project" value="InterPro"/>
</dbReference>
<evidence type="ECO:0000256" key="12">
    <source>
        <dbReference type="ARBA" id="ARBA00023154"/>
    </source>
</evidence>
<evidence type="ECO:0000256" key="16">
    <source>
        <dbReference type="RuleBase" id="RU004249"/>
    </source>
</evidence>
<dbReference type="CDD" id="cd04913">
    <property type="entry name" value="ACT_AKii-LysC-BS-like_1"/>
    <property type="match status" value="1"/>
</dbReference>
<keyword evidence="12" id="KW-0457">Lysine biosynthesis</keyword>
<keyword evidence="10 15" id="KW-0418">Kinase</keyword>
<name>A0A966HQJ9_9PROT</name>
<dbReference type="NCBIfam" id="NF005155">
    <property type="entry name" value="PRK06635.1-4"/>
    <property type="match status" value="1"/>
</dbReference>
<dbReference type="GO" id="GO:0005524">
    <property type="term" value="F:ATP binding"/>
    <property type="evidence" value="ECO:0007669"/>
    <property type="project" value="UniProtKB-KW"/>
</dbReference>
<dbReference type="SUPFAM" id="SSF53633">
    <property type="entry name" value="Carbamate kinase-like"/>
    <property type="match status" value="1"/>
</dbReference>
<keyword evidence="11 14" id="KW-0067">ATP-binding</keyword>
<evidence type="ECO:0000313" key="18">
    <source>
        <dbReference type="EMBL" id="NCU50908.1"/>
    </source>
</evidence>
<dbReference type="GO" id="GO:0004072">
    <property type="term" value="F:aspartate kinase activity"/>
    <property type="evidence" value="ECO:0007669"/>
    <property type="project" value="UniProtKB-EC"/>
</dbReference>
<feature type="binding site" evidence="14">
    <location>
        <position position="74"/>
    </location>
    <ligand>
        <name>substrate</name>
    </ligand>
</feature>
<dbReference type="SUPFAM" id="SSF55021">
    <property type="entry name" value="ACT-like"/>
    <property type="match status" value="1"/>
</dbReference>
<keyword evidence="7 16" id="KW-0028">Amino-acid biosynthesis</keyword>
<evidence type="ECO:0000256" key="1">
    <source>
        <dbReference type="ARBA" id="ARBA00004766"/>
    </source>
</evidence>
<evidence type="ECO:0000256" key="14">
    <source>
        <dbReference type="PIRSR" id="PIRSR000726-1"/>
    </source>
</evidence>
<dbReference type="NCBIfam" id="TIGR00657">
    <property type="entry name" value="asp_kinases"/>
    <property type="match status" value="1"/>
</dbReference>
<dbReference type="PROSITE" id="PS51671">
    <property type="entry name" value="ACT"/>
    <property type="match status" value="1"/>
</dbReference>
<evidence type="ECO:0000256" key="2">
    <source>
        <dbReference type="ARBA" id="ARBA00004986"/>
    </source>
</evidence>
<comment type="similarity">
    <text evidence="4 15">Belongs to the aspartokinase family.</text>
</comment>
<evidence type="ECO:0000256" key="11">
    <source>
        <dbReference type="ARBA" id="ARBA00022840"/>
    </source>
</evidence>
<dbReference type="InterPro" id="IPR002912">
    <property type="entry name" value="ACT_dom"/>
</dbReference>
<feature type="non-terminal residue" evidence="18">
    <location>
        <position position="349"/>
    </location>
</feature>
<dbReference type="NCBIfam" id="NF005154">
    <property type="entry name" value="PRK06635.1-2"/>
    <property type="match status" value="1"/>
</dbReference>
<protein>
    <recommendedName>
        <fullName evidence="6 15">Aspartokinase</fullName>
        <ecNumber evidence="5 15">2.7.2.4</ecNumber>
    </recommendedName>
</protein>
<dbReference type="FunFam" id="3.40.1160.10:FF:000002">
    <property type="entry name" value="Aspartokinase"/>
    <property type="match status" value="1"/>
</dbReference>
<evidence type="ECO:0000256" key="13">
    <source>
        <dbReference type="ARBA" id="ARBA00047872"/>
    </source>
</evidence>
<feature type="binding site" evidence="14">
    <location>
        <position position="47"/>
    </location>
    <ligand>
        <name>substrate</name>
    </ligand>
</feature>
<dbReference type="Pfam" id="PF00696">
    <property type="entry name" value="AA_kinase"/>
    <property type="match status" value="1"/>
</dbReference>
<dbReference type="PIRSF" id="PIRSF000726">
    <property type="entry name" value="Asp_kin"/>
    <property type="match status" value="1"/>
</dbReference>
<dbReference type="Proteomes" id="UP000699985">
    <property type="component" value="Unassembled WGS sequence"/>
</dbReference>
<feature type="binding site" evidence="14">
    <location>
        <begin position="7"/>
        <end position="10"/>
    </location>
    <ligand>
        <name>ATP</name>
        <dbReference type="ChEBI" id="CHEBI:30616"/>
    </ligand>
</feature>
<evidence type="ECO:0000256" key="10">
    <source>
        <dbReference type="ARBA" id="ARBA00022777"/>
    </source>
</evidence>
<dbReference type="InterPro" id="IPR018042">
    <property type="entry name" value="Aspartate_kinase_CS"/>
</dbReference>
<dbReference type="GO" id="GO:0005829">
    <property type="term" value="C:cytosol"/>
    <property type="evidence" value="ECO:0007669"/>
    <property type="project" value="TreeGrafter"/>
</dbReference>
<evidence type="ECO:0000313" key="19">
    <source>
        <dbReference type="Proteomes" id="UP000699985"/>
    </source>
</evidence>
<organism evidence="18 19">
    <name type="scientific">Candidatus Fonsibacter lacus</name>
    <dbReference type="NCBI Taxonomy" id="2576439"/>
    <lineage>
        <taxon>Bacteria</taxon>
        <taxon>Pseudomonadati</taxon>
        <taxon>Pseudomonadota</taxon>
        <taxon>Alphaproteobacteria</taxon>
        <taxon>Candidatus Pelagibacterales</taxon>
        <taxon>Candidatus Pelagibacterales incertae sedis</taxon>
        <taxon>Candidatus Fonsibacter</taxon>
    </lineage>
</organism>
<dbReference type="EMBL" id="RGMI01000229">
    <property type="protein sequence ID" value="NCU50908.1"/>
    <property type="molecule type" value="Genomic_DNA"/>
</dbReference>
<evidence type="ECO:0000256" key="6">
    <source>
        <dbReference type="ARBA" id="ARBA00016273"/>
    </source>
</evidence>
<comment type="pathway">
    <text evidence="2 16">Amino-acid biosynthesis; L-methionine biosynthesis via de novo pathway; L-homoserine from L-aspartate: step 1/3.</text>
</comment>